<dbReference type="AlphaFoldDB" id="A0A398CWL3"/>
<accession>A0A398CWL3</accession>
<reference evidence="1 2" key="1">
    <citation type="submission" date="2018-09" db="EMBL/GenBank/DDBJ databases">
        <title>Cohnella cavernae sp. nov., isolated from a karst cave.</title>
        <authorList>
            <person name="Zhu H."/>
        </authorList>
    </citation>
    <scope>NUCLEOTIDE SEQUENCE [LARGE SCALE GENOMIC DNA]</scope>
    <source>
        <strain evidence="1 2">K2E09-144</strain>
    </source>
</reference>
<protein>
    <submittedName>
        <fullName evidence="1">Uncharacterized protein</fullName>
    </submittedName>
</protein>
<keyword evidence="2" id="KW-1185">Reference proteome</keyword>
<comment type="caution">
    <text evidence="1">The sequence shown here is derived from an EMBL/GenBank/DDBJ whole genome shotgun (WGS) entry which is preliminary data.</text>
</comment>
<gene>
    <name evidence="1" type="ORF">D3H35_10705</name>
</gene>
<dbReference type="RefSeq" id="WP_119149190.1">
    <property type="nucleotide sequence ID" value="NZ_QXJM01000035.1"/>
</dbReference>
<organism evidence="1 2">
    <name type="scientific">Cohnella faecalis</name>
    <dbReference type="NCBI Taxonomy" id="2315694"/>
    <lineage>
        <taxon>Bacteria</taxon>
        <taxon>Bacillati</taxon>
        <taxon>Bacillota</taxon>
        <taxon>Bacilli</taxon>
        <taxon>Bacillales</taxon>
        <taxon>Paenibacillaceae</taxon>
        <taxon>Cohnella</taxon>
    </lineage>
</organism>
<dbReference type="EMBL" id="QXJM01000035">
    <property type="protein sequence ID" value="RIE03601.1"/>
    <property type="molecule type" value="Genomic_DNA"/>
</dbReference>
<proteinExistence type="predicted"/>
<name>A0A398CWL3_9BACL</name>
<sequence length="87" mass="9919">MFEVNLRLDRRWSVEYCPSCVRSRRISHLAVVPFDEGTVLHQLFERGVDAGADEIDLRLDGPLSACIRAPNRVISTFRADHPVNLRS</sequence>
<dbReference type="Proteomes" id="UP000266340">
    <property type="component" value="Unassembled WGS sequence"/>
</dbReference>
<evidence type="ECO:0000313" key="2">
    <source>
        <dbReference type="Proteomes" id="UP000266340"/>
    </source>
</evidence>
<evidence type="ECO:0000313" key="1">
    <source>
        <dbReference type="EMBL" id="RIE03601.1"/>
    </source>
</evidence>